<comment type="catalytic activity">
    <reaction evidence="7">
        <text>L-seryl-[protein] + ATP = O-phospho-L-seryl-[protein] + ADP + H(+)</text>
        <dbReference type="Rhea" id="RHEA:17989"/>
        <dbReference type="Rhea" id="RHEA-COMP:9863"/>
        <dbReference type="Rhea" id="RHEA-COMP:11604"/>
        <dbReference type="ChEBI" id="CHEBI:15378"/>
        <dbReference type="ChEBI" id="CHEBI:29999"/>
        <dbReference type="ChEBI" id="CHEBI:30616"/>
        <dbReference type="ChEBI" id="CHEBI:83421"/>
        <dbReference type="ChEBI" id="CHEBI:456216"/>
        <dbReference type="EC" id="2.7.11.1"/>
    </reaction>
</comment>
<dbReference type="PANTHER" id="PTHR44329:SF298">
    <property type="entry name" value="MIXED LINEAGE KINASE DOMAIN-LIKE PROTEIN"/>
    <property type="match status" value="1"/>
</dbReference>
<evidence type="ECO:0000256" key="6">
    <source>
        <dbReference type="ARBA" id="ARBA00047899"/>
    </source>
</evidence>
<sequence>MGSDISKDSTPENEGKKEGEKEHIHILPHHIHVPHVFHKSSDEKEREPKGERNKSQPKTTTTTTTNNVKVERNSGTKERNSPSSRESPKSPSSESQNADKKQAAAEIRTSFEQQRSRSQIQSKEAGEAGNIEPEDVRLSASLPADPSEQAMQSPTLSARNESLSNNWLIDYKALKIGEPIGKGSFGTVSEGRYHGTRVAVKTIRRGDQAGDALATEESVEQFKKEAELNCKLRHPNIVLFMGICVEPSFVCIVTEFMERGTVRDLLLSKSRLEWNIRLNWALDTATGMAYLHSLEPCIIHRDLKTTNLLVDRGFNVKICDFGLSRFMSKDSVMSAVGTVQFAAPEVLKHERYTEKADVFSFGTVLWELCTRERVFRGVPQIDVYKRVVAGRMPEIPHDCDTRYRAMIEMCWDMSPECRPSFEDLVEMLSDLLTEERSLGRDILASLSASRKPPLKDERGLRSGASRLTRSKAMPNIGSNPLERIAETPETGTPSSADKNNSNEMKETKE</sequence>
<dbReference type="Proteomes" id="UP001300502">
    <property type="component" value="Unassembled WGS sequence"/>
</dbReference>
<accession>A0AAV9IEB5</accession>
<dbReference type="SMART" id="SM00220">
    <property type="entry name" value="S_TKc"/>
    <property type="match status" value="1"/>
</dbReference>
<feature type="compositionally biased region" description="Basic and acidic residues" evidence="9">
    <location>
        <begin position="39"/>
        <end position="54"/>
    </location>
</feature>
<evidence type="ECO:0000256" key="9">
    <source>
        <dbReference type="SAM" id="MobiDB-lite"/>
    </source>
</evidence>
<keyword evidence="2" id="KW-0808">Transferase</keyword>
<dbReference type="PROSITE" id="PS00108">
    <property type="entry name" value="PROTEIN_KINASE_ST"/>
    <property type="match status" value="1"/>
</dbReference>
<dbReference type="InterPro" id="IPR011009">
    <property type="entry name" value="Kinase-like_dom_sf"/>
</dbReference>
<dbReference type="PANTHER" id="PTHR44329">
    <property type="entry name" value="SERINE/THREONINE-PROTEIN KINASE TNNI3K-RELATED"/>
    <property type="match status" value="1"/>
</dbReference>
<keyword evidence="12" id="KW-1185">Reference proteome</keyword>
<feature type="compositionally biased region" description="Basic and acidic residues" evidence="9">
    <location>
        <begin position="1"/>
        <end position="25"/>
    </location>
</feature>
<dbReference type="InterPro" id="IPR008271">
    <property type="entry name" value="Ser/Thr_kinase_AS"/>
</dbReference>
<dbReference type="PROSITE" id="PS00107">
    <property type="entry name" value="PROTEIN_KINASE_ATP"/>
    <property type="match status" value="1"/>
</dbReference>
<evidence type="ECO:0000256" key="8">
    <source>
        <dbReference type="PROSITE-ProRule" id="PRU10141"/>
    </source>
</evidence>
<evidence type="ECO:0000256" key="3">
    <source>
        <dbReference type="ARBA" id="ARBA00022741"/>
    </source>
</evidence>
<keyword evidence="3 8" id="KW-0547">Nucleotide-binding</keyword>
<evidence type="ECO:0000313" key="12">
    <source>
        <dbReference type="Proteomes" id="UP001300502"/>
    </source>
</evidence>
<dbReference type="InterPro" id="IPR017441">
    <property type="entry name" value="Protein_kinase_ATP_BS"/>
</dbReference>
<feature type="compositionally biased region" description="Polar residues" evidence="9">
    <location>
        <begin position="489"/>
        <end position="502"/>
    </location>
</feature>
<dbReference type="GO" id="GO:0005524">
    <property type="term" value="F:ATP binding"/>
    <property type="evidence" value="ECO:0007669"/>
    <property type="project" value="UniProtKB-UniRule"/>
</dbReference>
<dbReference type="AlphaFoldDB" id="A0AAV9IEB5"/>
<feature type="region of interest" description="Disordered" evidence="9">
    <location>
        <begin position="1"/>
        <end position="134"/>
    </location>
</feature>
<dbReference type="InterPro" id="IPR001245">
    <property type="entry name" value="Ser-Thr/Tyr_kinase_cat_dom"/>
</dbReference>
<dbReference type="PRINTS" id="PR00109">
    <property type="entry name" value="TYRKINASE"/>
</dbReference>
<keyword evidence="5 8" id="KW-0067">ATP-binding</keyword>
<keyword evidence="4" id="KW-0418">Kinase</keyword>
<comment type="caution">
    <text evidence="11">The sequence shown here is derived from an EMBL/GenBank/DDBJ whole genome shotgun (WGS) entry which is preliminary data.</text>
</comment>
<comment type="catalytic activity">
    <reaction evidence="6">
        <text>L-threonyl-[protein] + ATP = O-phospho-L-threonyl-[protein] + ADP + H(+)</text>
        <dbReference type="Rhea" id="RHEA:46608"/>
        <dbReference type="Rhea" id="RHEA-COMP:11060"/>
        <dbReference type="Rhea" id="RHEA-COMP:11605"/>
        <dbReference type="ChEBI" id="CHEBI:15378"/>
        <dbReference type="ChEBI" id="CHEBI:30013"/>
        <dbReference type="ChEBI" id="CHEBI:30616"/>
        <dbReference type="ChEBI" id="CHEBI:61977"/>
        <dbReference type="ChEBI" id="CHEBI:456216"/>
        <dbReference type="EC" id="2.7.11.1"/>
    </reaction>
</comment>
<evidence type="ECO:0000256" key="2">
    <source>
        <dbReference type="ARBA" id="ARBA00022679"/>
    </source>
</evidence>
<proteinExistence type="predicted"/>
<organism evidence="11 12">
    <name type="scientific">Galdieria yellowstonensis</name>
    <dbReference type="NCBI Taxonomy" id="3028027"/>
    <lineage>
        <taxon>Eukaryota</taxon>
        <taxon>Rhodophyta</taxon>
        <taxon>Bangiophyceae</taxon>
        <taxon>Galdieriales</taxon>
        <taxon>Galdieriaceae</taxon>
        <taxon>Galdieria</taxon>
    </lineage>
</organism>
<gene>
    <name evidence="11" type="ORF">GAYE_SCF16G3686</name>
</gene>
<evidence type="ECO:0000256" key="1">
    <source>
        <dbReference type="ARBA" id="ARBA00022527"/>
    </source>
</evidence>
<name>A0AAV9IEB5_9RHOD</name>
<keyword evidence="1" id="KW-0723">Serine/threonine-protein kinase</keyword>
<feature type="compositionally biased region" description="Basic and acidic residues" evidence="9">
    <location>
        <begin position="69"/>
        <end position="80"/>
    </location>
</feature>
<feature type="compositionally biased region" description="Polar residues" evidence="9">
    <location>
        <begin position="110"/>
        <end position="122"/>
    </location>
</feature>
<dbReference type="CDD" id="cd13999">
    <property type="entry name" value="STKc_MAP3K-like"/>
    <property type="match status" value="1"/>
</dbReference>
<evidence type="ECO:0000256" key="4">
    <source>
        <dbReference type="ARBA" id="ARBA00022777"/>
    </source>
</evidence>
<evidence type="ECO:0000256" key="7">
    <source>
        <dbReference type="ARBA" id="ARBA00048679"/>
    </source>
</evidence>
<dbReference type="SUPFAM" id="SSF56112">
    <property type="entry name" value="Protein kinase-like (PK-like)"/>
    <property type="match status" value="1"/>
</dbReference>
<protein>
    <recommendedName>
        <fullName evidence="10">Protein kinase domain-containing protein</fullName>
    </recommendedName>
</protein>
<evidence type="ECO:0000313" key="11">
    <source>
        <dbReference type="EMBL" id="KAK4525777.1"/>
    </source>
</evidence>
<evidence type="ECO:0000256" key="5">
    <source>
        <dbReference type="ARBA" id="ARBA00022840"/>
    </source>
</evidence>
<feature type="compositionally biased region" description="Basic residues" evidence="9">
    <location>
        <begin position="26"/>
        <end position="38"/>
    </location>
</feature>
<feature type="compositionally biased region" description="Low complexity" evidence="9">
    <location>
        <begin position="81"/>
        <end position="95"/>
    </location>
</feature>
<dbReference type="EMBL" id="JANCYU010000033">
    <property type="protein sequence ID" value="KAK4525777.1"/>
    <property type="molecule type" value="Genomic_DNA"/>
</dbReference>
<dbReference type="Gene3D" id="3.30.200.20">
    <property type="entry name" value="Phosphorylase Kinase, domain 1"/>
    <property type="match status" value="1"/>
</dbReference>
<dbReference type="PROSITE" id="PS50011">
    <property type="entry name" value="PROTEIN_KINASE_DOM"/>
    <property type="match status" value="1"/>
</dbReference>
<dbReference type="FunFam" id="3.30.200.20:FF:000034">
    <property type="entry name" value="Kinase suppressor of Ras 1"/>
    <property type="match status" value="1"/>
</dbReference>
<feature type="region of interest" description="Disordered" evidence="9">
    <location>
        <begin position="449"/>
        <end position="509"/>
    </location>
</feature>
<dbReference type="InterPro" id="IPR051681">
    <property type="entry name" value="Ser/Thr_Kinases-Pseudokinases"/>
</dbReference>
<dbReference type="GO" id="GO:0004674">
    <property type="term" value="F:protein serine/threonine kinase activity"/>
    <property type="evidence" value="ECO:0007669"/>
    <property type="project" value="UniProtKB-KW"/>
</dbReference>
<dbReference type="Gene3D" id="1.10.510.10">
    <property type="entry name" value="Transferase(Phosphotransferase) domain 1"/>
    <property type="match status" value="1"/>
</dbReference>
<feature type="domain" description="Protein kinase" evidence="10">
    <location>
        <begin position="174"/>
        <end position="432"/>
    </location>
</feature>
<dbReference type="InterPro" id="IPR000719">
    <property type="entry name" value="Prot_kinase_dom"/>
</dbReference>
<reference evidence="11 12" key="1">
    <citation type="submission" date="2022-07" db="EMBL/GenBank/DDBJ databases">
        <title>Genome-wide signatures of adaptation to extreme environments.</title>
        <authorList>
            <person name="Cho C.H."/>
            <person name="Yoon H.S."/>
        </authorList>
    </citation>
    <scope>NUCLEOTIDE SEQUENCE [LARGE SCALE GENOMIC DNA]</scope>
    <source>
        <strain evidence="11 12">108.79 E11</strain>
    </source>
</reference>
<evidence type="ECO:0000259" key="10">
    <source>
        <dbReference type="PROSITE" id="PS50011"/>
    </source>
</evidence>
<dbReference type="Pfam" id="PF07714">
    <property type="entry name" value="PK_Tyr_Ser-Thr"/>
    <property type="match status" value="1"/>
</dbReference>
<feature type="binding site" evidence="8">
    <location>
        <position position="201"/>
    </location>
    <ligand>
        <name>ATP</name>
        <dbReference type="ChEBI" id="CHEBI:30616"/>
    </ligand>
</feature>